<dbReference type="OrthoDB" id="192702at2759"/>
<evidence type="ECO:0000313" key="1">
    <source>
        <dbReference type="EMBL" id="KAG7085751.1"/>
    </source>
</evidence>
<protein>
    <submittedName>
        <fullName evidence="1">Uncharacterized protein</fullName>
    </submittedName>
</protein>
<evidence type="ECO:0000313" key="2">
    <source>
        <dbReference type="Proteomes" id="UP001049176"/>
    </source>
</evidence>
<proteinExistence type="predicted"/>
<reference evidence="1" key="1">
    <citation type="journal article" date="2021" name="Genome Biol. Evol.">
        <title>The assembled and annotated genome of the fairy-ring fungus Marasmius oreades.</title>
        <authorList>
            <person name="Hiltunen M."/>
            <person name="Ament-Velasquez S.L."/>
            <person name="Johannesson H."/>
        </authorList>
    </citation>
    <scope>NUCLEOTIDE SEQUENCE</scope>
    <source>
        <strain evidence="1">03SP1</strain>
    </source>
</reference>
<accession>A0A9P7RL17</accession>
<organism evidence="1 2">
    <name type="scientific">Marasmius oreades</name>
    <name type="common">fairy-ring Marasmius</name>
    <dbReference type="NCBI Taxonomy" id="181124"/>
    <lineage>
        <taxon>Eukaryota</taxon>
        <taxon>Fungi</taxon>
        <taxon>Dikarya</taxon>
        <taxon>Basidiomycota</taxon>
        <taxon>Agaricomycotina</taxon>
        <taxon>Agaricomycetes</taxon>
        <taxon>Agaricomycetidae</taxon>
        <taxon>Agaricales</taxon>
        <taxon>Marasmiineae</taxon>
        <taxon>Marasmiaceae</taxon>
        <taxon>Marasmius</taxon>
    </lineage>
</organism>
<dbReference type="Pfam" id="PF11017">
    <property type="entry name" value="DUF2855"/>
    <property type="match status" value="1"/>
</dbReference>
<dbReference type="KEGG" id="more:E1B28_003294"/>
<dbReference type="AlphaFoldDB" id="A0A9P7RL17"/>
<dbReference type="GeneID" id="66072370"/>
<comment type="caution">
    <text evidence="1">The sequence shown here is derived from an EMBL/GenBank/DDBJ whole genome shotgun (WGS) entry which is preliminary data.</text>
</comment>
<sequence>MMIYRPLFWTSYWCEDWLFTSSNYHNGCDTILISSASSKTAFCFAYCVRNRRVKQGGGAKPSIIGLTSKRNVAFTKKLELYDEVYDYDNFTSTDSFNQGGYRKRWIYVDVTGNTDLNGKVVDHFTNSTSGGELVVSISLGATNTTPEISKNSKFTEEDAKGIMGNASSTLGLPASGSSTTTTNFWPKLERFFTPEWVDVRRRQMSLSEIFELQRTEWHKLEKDCVPWIEIERVYGPKSVKESYERIVRSGLGPDKGLVWSLWEKPKRGEKAKL</sequence>
<dbReference type="Proteomes" id="UP001049176">
    <property type="component" value="Chromosome 11"/>
</dbReference>
<name>A0A9P7RL17_9AGAR</name>
<dbReference type="RefSeq" id="XP_043002222.1">
    <property type="nucleotide sequence ID" value="XM_043160266.1"/>
</dbReference>
<dbReference type="EMBL" id="CM032191">
    <property type="protein sequence ID" value="KAG7085751.1"/>
    <property type="molecule type" value="Genomic_DNA"/>
</dbReference>
<keyword evidence="2" id="KW-1185">Reference proteome</keyword>
<dbReference type="InterPro" id="IPR021276">
    <property type="entry name" value="DUF2855"/>
</dbReference>
<gene>
    <name evidence="1" type="ORF">E1B28_003294</name>
</gene>